<reference evidence="1" key="2">
    <citation type="submission" date="2023-06" db="EMBL/GenBank/DDBJ databases">
        <authorList>
            <consortium name="Lawrence Berkeley National Laboratory"/>
            <person name="Haridas S."/>
            <person name="Hensen N."/>
            <person name="Bonometti L."/>
            <person name="Westerberg I."/>
            <person name="Brannstrom I.O."/>
            <person name="Guillou S."/>
            <person name="Cros-Aarteil S."/>
            <person name="Calhoun S."/>
            <person name="Kuo A."/>
            <person name="Mondo S."/>
            <person name="Pangilinan J."/>
            <person name="Riley R."/>
            <person name="LaButti K."/>
            <person name="Andreopoulos B."/>
            <person name="Lipzen A."/>
            <person name="Chen C."/>
            <person name="Yanf M."/>
            <person name="Daum C."/>
            <person name="Ng V."/>
            <person name="Clum A."/>
            <person name="Steindorff A."/>
            <person name="Ohm R."/>
            <person name="Martin F."/>
            <person name="Silar P."/>
            <person name="Natvig D."/>
            <person name="Lalanne C."/>
            <person name="Gautier V."/>
            <person name="Ament-velasquez S.L."/>
            <person name="Kruys A."/>
            <person name="Hutchinson M.I."/>
            <person name="Powell A.J."/>
            <person name="Barry K."/>
            <person name="Miller A.N."/>
            <person name="Grigoriev I.V."/>
            <person name="Debuchy R."/>
            <person name="Gladieux P."/>
            <person name="Thoren M.H."/>
            <person name="Johannesson H."/>
        </authorList>
    </citation>
    <scope>NUCLEOTIDE SEQUENCE</scope>
    <source>
        <strain evidence="1">CBS 232.78</strain>
    </source>
</reference>
<protein>
    <submittedName>
        <fullName evidence="1">Haloacid dehalogenase-like hydrolase-domain-containing protein</fullName>
    </submittedName>
</protein>
<evidence type="ECO:0000313" key="1">
    <source>
        <dbReference type="EMBL" id="KAK3388029.1"/>
    </source>
</evidence>
<dbReference type="SFLD" id="SFLDG01129">
    <property type="entry name" value="C1.5:_HAD__Beta-PGM__Phosphata"/>
    <property type="match status" value="1"/>
</dbReference>
<dbReference type="GO" id="GO:0016791">
    <property type="term" value="F:phosphatase activity"/>
    <property type="evidence" value="ECO:0007669"/>
    <property type="project" value="UniProtKB-ARBA"/>
</dbReference>
<dbReference type="InterPro" id="IPR036412">
    <property type="entry name" value="HAD-like_sf"/>
</dbReference>
<dbReference type="Gene3D" id="1.10.150.240">
    <property type="entry name" value="Putative phosphatase, domain 2"/>
    <property type="match status" value="1"/>
</dbReference>
<dbReference type="Gene3D" id="3.40.50.1000">
    <property type="entry name" value="HAD superfamily/HAD-like"/>
    <property type="match status" value="1"/>
</dbReference>
<dbReference type="InterPro" id="IPR023198">
    <property type="entry name" value="PGP-like_dom2"/>
</dbReference>
<accession>A0AAE0U2D3</accession>
<keyword evidence="2" id="KW-1185">Reference proteome</keyword>
<reference evidence="1" key="1">
    <citation type="journal article" date="2023" name="Mol. Phylogenet. Evol.">
        <title>Genome-scale phylogeny and comparative genomics of the fungal order Sordariales.</title>
        <authorList>
            <person name="Hensen N."/>
            <person name="Bonometti L."/>
            <person name="Westerberg I."/>
            <person name="Brannstrom I.O."/>
            <person name="Guillou S."/>
            <person name="Cros-Aarteil S."/>
            <person name="Calhoun S."/>
            <person name="Haridas S."/>
            <person name="Kuo A."/>
            <person name="Mondo S."/>
            <person name="Pangilinan J."/>
            <person name="Riley R."/>
            <person name="LaButti K."/>
            <person name="Andreopoulos B."/>
            <person name="Lipzen A."/>
            <person name="Chen C."/>
            <person name="Yan M."/>
            <person name="Daum C."/>
            <person name="Ng V."/>
            <person name="Clum A."/>
            <person name="Steindorff A."/>
            <person name="Ohm R.A."/>
            <person name="Martin F."/>
            <person name="Silar P."/>
            <person name="Natvig D.O."/>
            <person name="Lalanne C."/>
            <person name="Gautier V."/>
            <person name="Ament-Velasquez S.L."/>
            <person name="Kruys A."/>
            <person name="Hutchinson M.I."/>
            <person name="Powell A.J."/>
            <person name="Barry K."/>
            <person name="Miller A.N."/>
            <person name="Grigoriev I.V."/>
            <person name="Debuchy R."/>
            <person name="Gladieux P."/>
            <person name="Hiltunen Thoren M."/>
            <person name="Johannesson H."/>
        </authorList>
    </citation>
    <scope>NUCLEOTIDE SEQUENCE</scope>
    <source>
        <strain evidence="1">CBS 232.78</strain>
    </source>
</reference>
<comment type="caution">
    <text evidence="1">The sequence shown here is derived from an EMBL/GenBank/DDBJ whole genome shotgun (WGS) entry which is preliminary data.</text>
</comment>
<dbReference type="EMBL" id="JAULSW010000003">
    <property type="protein sequence ID" value="KAK3388029.1"/>
    <property type="molecule type" value="Genomic_DNA"/>
</dbReference>
<proteinExistence type="predicted"/>
<sequence length="546" mass="60446">MKMTHEAIVFDLGDVLFDWHAEAVTTVPKDVLRNMMNSTTWHDLERGILTCEETCEILGTQFKVLPAAIQEALIQAQASLRVNENLSALIRELGALAAAGGGPRIYAMTNIAREHFNVLQGLPFPWLSFTRVFTSFDAGMRKPDLRFYRYVLREIGCDASKTVFLDDRPENICAARSLGIHGQLVDRGASDEAKTITISRLLNNLVEDSAIRDRAEVFLRSGAGQHNSVIEAKGISFKDNFSQLLVMEITGVEDIIQHLTWPNEWPNKAGLPKDTGSLSDSEDSAIVLLEGSSLSSHVEPDGTPDCDSVQHGFWNYFAEQPILTTSAFPPDSDTTSVAYLSMPPSSYNRLAPSQTIIDAMVSNVNIDGIVQVYFDPGRPRVDPIVCVNVLRFINKFAGGKAMDSDPRFAPTRDHVVGCLTHRAYLYGTRHYSIPEAFLYFAALLYKECDGGLVLKRELGGITAALTERLRVKVNPLALAMRVRACQVVGVPRELVQPDLQELLSLRDEDGGWPAGHFCWFGRTGNKIGSRGLTTALAWRILSDYRI</sequence>
<dbReference type="NCBIfam" id="TIGR01509">
    <property type="entry name" value="HAD-SF-IA-v3"/>
    <property type="match status" value="1"/>
</dbReference>
<dbReference type="Pfam" id="PF13242">
    <property type="entry name" value="Hydrolase_like"/>
    <property type="match status" value="1"/>
</dbReference>
<dbReference type="SFLD" id="SFLDS00003">
    <property type="entry name" value="Haloacid_Dehalogenase"/>
    <property type="match status" value="1"/>
</dbReference>
<name>A0AAE0U2D3_9PEZI</name>
<evidence type="ECO:0000313" key="2">
    <source>
        <dbReference type="Proteomes" id="UP001285441"/>
    </source>
</evidence>
<dbReference type="InterPro" id="IPR006439">
    <property type="entry name" value="HAD-SF_hydro_IA"/>
</dbReference>
<dbReference type="PANTHER" id="PTHR43611">
    <property type="entry name" value="ALPHA-D-GLUCOSE 1-PHOSPHATE PHOSPHATASE"/>
    <property type="match status" value="1"/>
</dbReference>
<keyword evidence="1" id="KW-0378">Hydrolase</keyword>
<dbReference type="PANTHER" id="PTHR43611:SF3">
    <property type="entry name" value="FLAVIN MONONUCLEOTIDE HYDROLASE 1, CHLOROPLATIC"/>
    <property type="match status" value="1"/>
</dbReference>
<dbReference type="Proteomes" id="UP001285441">
    <property type="component" value="Unassembled WGS sequence"/>
</dbReference>
<organism evidence="1 2">
    <name type="scientific">Podospora didyma</name>
    <dbReference type="NCBI Taxonomy" id="330526"/>
    <lineage>
        <taxon>Eukaryota</taxon>
        <taxon>Fungi</taxon>
        <taxon>Dikarya</taxon>
        <taxon>Ascomycota</taxon>
        <taxon>Pezizomycotina</taxon>
        <taxon>Sordariomycetes</taxon>
        <taxon>Sordariomycetidae</taxon>
        <taxon>Sordariales</taxon>
        <taxon>Podosporaceae</taxon>
        <taxon>Podospora</taxon>
    </lineage>
</organism>
<dbReference type="SUPFAM" id="SSF56784">
    <property type="entry name" value="HAD-like"/>
    <property type="match status" value="1"/>
</dbReference>
<gene>
    <name evidence="1" type="ORF">B0H63DRAFT_471361</name>
</gene>
<dbReference type="InterPro" id="IPR023214">
    <property type="entry name" value="HAD_sf"/>
</dbReference>
<dbReference type="AlphaFoldDB" id="A0AAE0U2D3"/>